<protein>
    <recommendedName>
        <fullName evidence="2">CRISPR system Cms protein Csm4</fullName>
    </recommendedName>
</protein>
<dbReference type="eggNOG" id="arCOG03222">
    <property type="taxonomic scope" value="Archaea"/>
</dbReference>
<sequence>MMEFRAILLRPKGPLTEIPKADTLFGAIASAVAVLYDNKAVEKLVDAFKGGARISSAFPYFNDTFYLPKPLSVELVDFGKEYGEAKRIRRAKYLDVRNFERALRLEPFEAPEMNVYEKVSIPRVVLDRVTNDSALYFWDEVRFREGAGLYFLYSGPDDVFRDYIEPAVRLLGDTGIGGKSTWGFGLFEPEFSKLKIDAPDSEYEVTLSNALPTKKPVLWRIFRKGGWSFERRKPKMTFIEEGSVVKNDPGRFEELDLGLSFRVHIYGLTFPVPTLLPDMEGLK</sequence>
<keyword evidence="4" id="KW-0051">Antiviral defense</keyword>
<reference evidence="6 7" key="1">
    <citation type="journal article" date="2011" name="J. Bacteriol.">
        <title>Complete genome sequence of the obligate piezophilic hyperthermophilic archaeon Pyrococcus yayanosii CH1.</title>
        <authorList>
            <person name="Jun X."/>
            <person name="Lupeng L."/>
            <person name="Minjuan X."/>
            <person name="Oger P."/>
            <person name="Fengping W."/>
            <person name="Jebbar M."/>
            <person name="Xiang X."/>
        </authorList>
    </citation>
    <scope>NUCLEOTIDE SEQUENCE [LARGE SCALE GENOMIC DNA]</scope>
    <source>
        <strain evidence="7">CH1 / JCM 16557</strain>
    </source>
</reference>
<keyword evidence="7" id="KW-1185">Reference proteome</keyword>
<dbReference type="EMBL" id="CP002779">
    <property type="protein sequence ID" value="AEH25117.1"/>
    <property type="molecule type" value="Genomic_DNA"/>
</dbReference>
<dbReference type="InterPro" id="IPR005537">
    <property type="entry name" value="RAMP_III_fam"/>
</dbReference>
<dbReference type="GO" id="GO:0051607">
    <property type="term" value="P:defense response to virus"/>
    <property type="evidence" value="ECO:0007669"/>
    <property type="project" value="UniProtKB-KW"/>
</dbReference>
<evidence type="ECO:0000313" key="6">
    <source>
        <dbReference type="EMBL" id="AEH25117.1"/>
    </source>
</evidence>
<evidence type="ECO:0000256" key="4">
    <source>
        <dbReference type="ARBA" id="ARBA00023118"/>
    </source>
</evidence>
<dbReference type="SMR" id="F8AG56"/>
<keyword evidence="3" id="KW-0694">RNA-binding</keyword>
<evidence type="ECO:0000259" key="5">
    <source>
        <dbReference type="Pfam" id="PF03787"/>
    </source>
</evidence>
<dbReference type="GO" id="GO:0003723">
    <property type="term" value="F:RNA binding"/>
    <property type="evidence" value="ECO:0007669"/>
    <property type="project" value="UniProtKB-KW"/>
</dbReference>
<gene>
    <name evidence="6" type="ordered locus">PYCH_14470</name>
</gene>
<name>F8AG56_PYRYC</name>
<organism evidence="6 7">
    <name type="scientific">Pyrococcus yayanosii (strain CH1 / JCM 16557)</name>
    <dbReference type="NCBI Taxonomy" id="529709"/>
    <lineage>
        <taxon>Archaea</taxon>
        <taxon>Methanobacteriati</taxon>
        <taxon>Methanobacteriota</taxon>
        <taxon>Thermococci</taxon>
        <taxon>Thermococcales</taxon>
        <taxon>Thermococcaceae</taxon>
        <taxon>Pyrococcus</taxon>
    </lineage>
</organism>
<accession>F8AG56</accession>
<dbReference type="KEGG" id="pya:PYCH_14470"/>
<dbReference type="NCBIfam" id="TIGR01903">
    <property type="entry name" value="cas5_csm4"/>
    <property type="match status" value="1"/>
</dbReference>
<dbReference type="OrthoDB" id="86293at2157"/>
<evidence type="ECO:0000256" key="3">
    <source>
        <dbReference type="ARBA" id="ARBA00022884"/>
    </source>
</evidence>
<evidence type="ECO:0000313" key="7">
    <source>
        <dbReference type="Proteomes" id="UP000008386"/>
    </source>
</evidence>
<dbReference type="Proteomes" id="UP000008386">
    <property type="component" value="Chromosome"/>
</dbReference>
<dbReference type="Pfam" id="PF03787">
    <property type="entry name" value="RAMPs"/>
    <property type="match status" value="1"/>
</dbReference>
<feature type="domain" description="CRISPR type III-associated protein" evidence="5">
    <location>
        <begin position="22"/>
        <end position="188"/>
    </location>
</feature>
<dbReference type="HOGENOM" id="CLU_062371_0_1_2"/>
<dbReference type="InterPro" id="IPR005510">
    <property type="entry name" value="Csm4"/>
</dbReference>
<dbReference type="STRING" id="529709.PYCH_14470"/>
<dbReference type="AlphaFoldDB" id="F8AG56"/>
<evidence type="ECO:0000256" key="2">
    <source>
        <dbReference type="ARBA" id="ARBA00016109"/>
    </source>
</evidence>
<comment type="similarity">
    <text evidence="1">Belongs to the CRISPR-associated Csm4 family.</text>
</comment>
<proteinExistence type="inferred from homology"/>
<evidence type="ECO:0000256" key="1">
    <source>
        <dbReference type="ARBA" id="ARBA00005772"/>
    </source>
</evidence>